<dbReference type="Proteomes" id="UP001352852">
    <property type="component" value="Unassembled WGS sequence"/>
</dbReference>
<protein>
    <submittedName>
        <fullName evidence="2">Uncharacterized protein</fullName>
    </submittedName>
</protein>
<organism evidence="2 3">
    <name type="scientific">Characodon lateralis</name>
    <dbReference type="NCBI Taxonomy" id="208331"/>
    <lineage>
        <taxon>Eukaryota</taxon>
        <taxon>Metazoa</taxon>
        <taxon>Chordata</taxon>
        <taxon>Craniata</taxon>
        <taxon>Vertebrata</taxon>
        <taxon>Euteleostomi</taxon>
        <taxon>Actinopterygii</taxon>
        <taxon>Neopterygii</taxon>
        <taxon>Teleostei</taxon>
        <taxon>Neoteleostei</taxon>
        <taxon>Acanthomorphata</taxon>
        <taxon>Ovalentaria</taxon>
        <taxon>Atherinomorphae</taxon>
        <taxon>Cyprinodontiformes</taxon>
        <taxon>Goodeidae</taxon>
        <taxon>Characodon</taxon>
    </lineage>
</organism>
<evidence type="ECO:0000256" key="1">
    <source>
        <dbReference type="SAM" id="MobiDB-lite"/>
    </source>
</evidence>
<sequence length="78" mass="8628">MVDVEKKSFVDPIRNLTLAQIKQDQTDQSRTPTGKDVHLHCLYLDPHSKAHLTNTQVSSLDQPHGASCSSDHHGIQGL</sequence>
<gene>
    <name evidence="2" type="ORF">CHARACLAT_029524</name>
</gene>
<feature type="region of interest" description="Disordered" evidence="1">
    <location>
        <begin position="55"/>
        <end position="78"/>
    </location>
</feature>
<evidence type="ECO:0000313" key="3">
    <source>
        <dbReference type="Proteomes" id="UP001352852"/>
    </source>
</evidence>
<evidence type="ECO:0000313" key="2">
    <source>
        <dbReference type="EMBL" id="MED6285455.1"/>
    </source>
</evidence>
<keyword evidence="3" id="KW-1185">Reference proteome</keyword>
<reference evidence="2 3" key="1">
    <citation type="submission" date="2021-06" db="EMBL/GenBank/DDBJ databases">
        <authorList>
            <person name="Palmer J.M."/>
        </authorList>
    </citation>
    <scope>NUCLEOTIDE SEQUENCE [LARGE SCALE GENOMIC DNA]</scope>
    <source>
        <strain evidence="2 3">CL_MEX2019</strain>
        <tissue evidence="2">Muscle</tissue>
    </source>
</reference>
<dbReference type="EMBL" id="JAHUTJ010053376">
    <property type="protein sequence ID" value="MED6285455.1"/>
    <property type="molecule type" value="Genomic_DNA"/>
</dbReference>
<proteinExistence type="predicted"/>
<accession>A0ABU7EE34</accession>
<comment type="caution">
    <text evidence="2">The sequence shown here is derived from an EMBL/GenBank/DDBJ whole genome shotgun (WGS) entry which is preliminary data.</text>
</comment>
<name>A0ABU7EE34_9TELE</name>